<dbReference type="AlphaFoldDB" id="A0A9X1L6G8"/>
<feature type="region of interest" description="Disordered" evidence="12">
    <location>
        <begin position="620"/>
        <end position="654"/>
    </location>
</feature>
<sequence>MSSTLFGTPDAPVGQDPEQGLPEPPPPEGPGLFGDAFGPAPAAEAEAQPVLIPAPAPAAAEPAATPYRVLARKYRPTNFTELIGQDALVRTLRNAFGQNRVAHAFMLTGVRGVGKTTTARIIARALNCVGPDGQGGPTPEPCGVCPECKAILADRHPDVQELDAASNNGIDDVRELRERLRYRPAQGRFKVIILDEVHMLSTAAFNALLKTLEEPPAQVKFMLATTELRKVPATILSRCQTFHLKRVPQAELRAHFARIAGKEQVGIEEEALAMLARAADGSVRDGLSLLDQAIALGGPEGSVTAEAVRDMLGLADRALVLDLMEAVMAGDTPAALTLMDRAHERGADPAVVLQDLLELTHTLTRLKSVPGLRNDPSLTEGERTRGAALAEKLSIPVLGRAWQMVLKGLSEVNEAPDRRAACEMVLIRLAHVADLPTPGDLVKRLTDGSGAVPAGGPRPAPNGNGGGLRAMGGGGAVLADAIAAPAAAAPQSWREVVALASGRKPMLHAHLVHSVHPVRVQPGRIEIRPLPAAPRDLAGQLGALLQEVTGERWTITLSNAEGEPTLADQGRAAEAERLALARSHPLVQSVLAAFPGASIEAVRDANADAYGLGGAMVLPARAEDEPEAEPGDIPPTEMAEPAGYDDVPPPDEER</sequence>
<dbReference type="Gene3D" id="1.10.8.60">
    <property type="match status" value="1"/>
</dbReference>
<evidence type="ECO:0000256" key="6">
    <source>
        <dbReference type="ARBA" id="ARBA00022741"/>
    </source>
</evidence>
<dbReference type="FunFam" id="1.20.272.10:FF:000003">
    <property type="entry name" value="DNA polymerase III subunit gamma/tau"/>
    <property type="match status" value="1"/>
</dbReference>
<protein>
    <recommendedName>
        <fullName evidence="11">DNA polymerase III subunit gamma/tau</fullName>
        <ecNumber evidence="11">2.7.7.7</ecNumber>
    </recommendedName>
</protein>
<dbReference type="SUPFAM" id="SSF52540">
    <property type="entry name" value="P-loop containing nucleoside triphosphate hydrolases"/>
    <property type="match status" value="1"/>
</dbReference>
<proteinExistence type="inferred from homology"/>
<dbReference type="CDD" id="cd18137">
    <property type="entry name" value="HLD_clamp_pol_III_gamma_tau"/>
    <property type="match status" value="1"/>
</dbReference>
<dbReference type="Pfam" id="PF22608">
    <property type="entry name" value="DNAX_ATPase_lid"/>
    <property type="match status" value="1"/>
</dbReference>
<feature type="region of interest" description="Disordered" evidence="12">
    <location>
        <begin position="1"/>
        <end position="39"/>
    </location>
</feature>
<keyword evidence="9 11" id="KW-0239">DNA-directed DNA polymerase</keyword>
<reference evidence="14" key="1">
    <citation type="submission" date="2021-10" db="EMBL/GenBank/DDBJ databases">
        <title>Roseicella aerolatum sp. nov., isolated from aerosols of e-waste dismantling site.</title>
        <authorList>
            <person name="Qin T."/>
        </authorList>
    </citation>
    <scope>NUCLEOTIDE SEQUENCE</scope>
    <source>
        <strain evidence="14">GB24</strain>
    </source>
</reference>
<evidence type="ECO:0000256" key="5">
    <source>
        <dbReference type="ARBA" id="ARBA00022723"/>
    </source>
</evidence>
<comment type="catalytic activity">
    <reaction evidence="10 11">
        <text>DNA(n) + a 2'-deoxyribonucleoside 5'-triphosphate = DNA(n+1) + diphosphate</text>
        <dbReference type="Rhea" id="RHEA:22508"/>
        <dbReference type="Rhea" id="RHEA-COMP:17339"/>
        <dbReference type="Rhea" id="RHEA-COMP:17340"/>
        <dbReference type="ChEBI" id="CHEBI:33019"/>
        <dbReference type="ChEBI" id="CHEBI:61560"/>
        <dbReference type="ChEBI" id="CHEBI:173112"/>
        <dbReference type="EC" id="2.7.7.7"/>
    </reaction>
</comment>
<name>A0A9X1L6G8_9PROT</name>
<dbReference type="InterPro" id="IPR022754">
    <property type="entry name" value="DNA_pol_III_gamma-3"/>
</dbReference>
<evidence type="ECO:0000256" key="2">
    <source>
        <dbReference type="ARBA" id="ARBA00022679"/>
    </source>
</evidence>
<evidence type="ECO:0000256" key="12">
    <source>
        <dbReference type="SAM" id="MobiDB-lite"/>
    </source>
</evidence>
<dbReference type="InterPro" id="IPR045085">
    <property type="entry name" value="HLD_clamp_pol_III_gamma_tau"/>
</dbReference>
<evidence type="ECO:0000256" key="9">
    <source>
        <dbReference type="ARBA" id="ARBA00022932"/>
    </source>
</evidence>
<comment type="subunit">
    <text evidence="11">DNA polymerase III contains a core (composed of alpha, epsilon and theta chains) that associates with a tau subunit. This core dimerizes to form the POLIII' complex. PolIII' associates with the gamma complex (composed of gamma, delta, delta', psi and chi chains) and with the beta chain to form the complete DNA polymerase III complex.</text>
</comment>
<dbReference type="GO" id="GO:0005524">
    <property type="term" value="F:ATP binding"/>
    <property type="evidence" value="ECO:0007669"/>
    <property type="project" value="UniProtKB-KW"/>
</dbReference>
<keyword evidence="15" id="KW-1185">Reference proteome</keyword>
<dbReference type="InterPro" id="IPR050238">
    <property type="entry name" value="DNA_Rep/Repair_Clamp_Loader"/>
</dbReference>
<evidence type="ECO:0000313" key="15">
    <source>
        <dbReference type="Proteomes" id="UP001139311"/>
    </source>
</evidence>
<dbReference type="EC" id="2.7.7.7" evidence="11"/>
<evidence type="ECO:0000256" key="3">
    <source>
        <dbReference type="ARBA" id="ARBA00022695"/>
    </source>
</evidence>
<keyword evidence="3 11" id="KW-0548">Nucleotidyltransferase</keyword>
<dbReference type="GO" id="GO:0003887">
    <property type="term" value="F:DNA-directed DNA polymerase activity"/>
    <property type="evidence" value="ECO:0007669"/>
    <property type="project" value="UniProtKB-KW"/>
</dbReference>
<dbReference type="FunFam" id="3.40.50.300:FF:000014">
    <property type="entry name" value="DNA polymerase III subunit gamma/tau"/>
    <property type="match status" value="1"/>
</dbReference>
<comment type="similarity">
    <text evidence="1 11">Belongs to the DnaX/STICHEL family.</text>
</comment>
<dbReference type="NCBIfam" id="TIGR02397">
    <property type="entry name" value="dnaX_nterm"/>
    <property type="match status" value="1"/>
</dbReference>
<evidence type="ECO:0000256" key="4">
    <source>
        <dbReference type="ARBA" id="ARBA00022705"/>
    </source>
</evidence>
<dbReference type="Gene3D" id="3.40.50.300">
    <property type="entry name" value="P-loop containing nucleotide triphosphate hydrolases"/>
    <property type="match status" value="1"/>
</dbReference>
<dbReference type="PANTHER" id="PTHR11669:SF0">
    <property type="entry name" value="PROTEIN STICHEL-LIKE 2"/>
    <property type="match status" value="1"/>
</dbReference>
<dbReference type="SMART" id="SM00382">
    <property type="entry name" value="AAA"/>
    <property type="match status" value="1"/>
</dbReference>
<keyword evidence="6 11" id="KW-0547">Nucleotide-binding</keyword>
<dbReference type="Gene3D" id="1.20.272.10">
    <property type="match status" value="1"/>
</dbReference>
<evidence type="ECO:0000256" key="10">
    <source>
        <dbReference type="ARBA" id="ARBA00049244"/>
    </source>
</evidence>
<dbReference type="NCBIfam" id="NF006585">
    <property type="entry name" value="PRK09111.1"/>
    <property type="match status" value="1"/>
</dbReference>
<evidence type="ECO:0000256" key="11">
    <source>
        <dbReference type="RuleBase" id="RU364063"/>
    </source>
</evidence>
<comment type="function">
    <text evidence="11">DNA polymerase III is a complex, multichain enzyme responsible for most of the replicative synthesis in bacteria. This DNA polymerase also exhibits 3' to 5' exonuclease activity.</text>
</comment>
<dbReference type="Pfam" id="PF12169">
    <property type="entry name" value="DNA_pol3_gamma3"/>
    <property type="match status" value="1"/>
</dbReference>
<dbReference type="FunFam" id="1.10.8.60:FF:000013">
    <property type="entry name" value="DNA polymerase III subunit gamma/tau"/>
    <property type="match status" value="1"/>
</dbReference>
<feature type="region of interest" description="Disordered" evidence="12">
    <location>
        <begin position="448"/>
        <end position="468"/>
    </location>
</feature>
<dbReference type="GO" id="GO:0046872">
    <property type="term" value="F:metal ion binding"/>
    <property type="evidence" value="ECO:0007669"/>
    <property type="project" value="UniProtKB-KW"/>
</dbReference>
<dbReference type="GO" id="GO:0006261">
    <property type="term" value="P:DNA-templated DNA replication"/>
    <property type="evidence" value="ECO:0007669"/>
    <property type="project" value="TreeGrafter"/>
</dbReference>
<keyword evidence="7" id="KW-0862">Zinc</keyword>
<dbReference type="GO" id="GO:0009360">
    <property type="term" value="C:DNA polymerase III complex"/>
    <property type="evidence" value="ECO:0007669"/>
    <property type="project" value="InterPro"/>
</dbReference>
<keyword evidence="5" id="KW-0479">Metal-binding</keyword>
<dbReference type="Proteomes" id="UP001139311">
    <property type="component" value="Unassembled WGS sequence"/>
</dbReference>
<dbReference type="Pfam" id="PF13177">
    <property type="entry name" value="DNA_pol3_delta2"/>
    <property type="match status" value="1"/>
</dbReference>
<dbReference type="CDD" id="cd00009">
    <property type="entry name" value="AAA"/>
    <property type="match status" value="1"/>
</dbReference>
<dbReference type="InterPro" id="IPR008921">
    <property type="entry name" value="DNA_pol3_clamp-load_cplx_C"/>
</dbReference>
<dbReference type="InterPro" id="IPR003593">
    <property type="entry name" value="AAA+_ATPase"/>
</dbReference>
<dbReference type="PANTHER" id="PTHR11669">
    <property type="entry name" value="REPLICATION FACTOR C / DNA POLYMERASE III GAMMA-TAU SUBUNIT"/>
    <property type="match status" value="1"/>
</dbReference>
<gene>
    <name evidence="11" type="primary">dnaX</name>
    <name evidence="14" type="ORF">LHA35_03510</name>
</gene>
<evidence type="ECO:0000256" key="7">
    <source>
        <dbReference type="ARBA" id="ARBA00022833"/>
    </source>
</evidence>
<evidence type="ECO:0000256" key="8">
    <source>
        <dbReference type="ARBA" id="ARBA00022840"/>
    </source>
</evidence>
<accession>A0A9X1L6G8</accession>
<evidence type="ECO:0000313" key="14">
    <source>
        <dbReference type="EMBL" id="MCB4820796.1"/>
    </source>
</evidence>
<dbReference type="SUPFAM" id="SSF48019">
    <property type="entry name" value="post-AAA+ oligomerization domain-like"/>
    <property type="match status" value="1"/>
</dbReference>
<dbReference type="InterPro" id="IPR012763">
    <property type="entry name" value="DNA_pol_III_sug/sutau_N"/>
</dbReference>
<feature type="compositionally biased region" description="Low complexity" evidence="12">
    <location>
        <begin position="448"/>
        <end position="457"/>
    </location>
</feature>
<dbReference type="InterPro" id="IPR027417">
    <property type="entry name" value="P-loop_NTPase"/>
</dbReference>
<keyword evidence="4 11" id="KW-0235">DNA replication</keyword>
<keyword evidence="2 11" id="KW-0808">Transferase</keyword>
<evidence type="ECO:0000256" key="1">
    <source>
        <dbReference type="ARBA" id="ARBA00006360"/>
    </source>
</evidence>
<organism evidence="14 15">
    <name type="scientific">Roseicella aerolata</name>
    <dbReference type="NCBI Taxonomy" id="2883479"/>
    <lineage>
        <taxon>Bacteria</taxon>
        <taxon>Pseudomonadati</taxon>
        <taxon>Pseudomonadota</taxon>
        <taxon>Alphaproteobacteria</taxon>
        <taxon>Acetobacterales</taxon>
        <taxon>Roseomonadaceae</taxon>
        <taxon>Roseicella</taxon>
    </lineage>
</organism>
<dbReference type="EMBL" id="JAJAQI010000003">
    <property type="protein sequence ID" value="MCB4820796.1"/>
    <property type="molecule type" value="Genomic_DNA"/>
</dbReference>
<dbReference type="InterPro" id="IPR022107">
    <property type="entry name" value="DNA_pol_III_gamma/tau_C"/>
</dbReference>
<feature type="domain" description="AAA+ ATPase" evidence="13">
    <location>
        <begin position="101"/>
        <end position="248"/>
    </location>
</feature>
<dbReference type="GO" id="GO:0003677">
    <property type="term" value="F:DNA binding"/>
    <property type="evidence" value="ECO:0007669"/>
    <property type="project" value="InterPro"/>
</dbReference>
<comment type="caution">
    <text evidence="14">The sequence shown here is derived from an EMBL/GenBank/DDBJ whole genome shotgun (WGS) entry which is preliminary data.</text>
</comment>
<evidence type="ECO:0000259" key="13">
    <source>
        <dbReference type="SMART" id="SM00382"/>
    </source>
</evidence>
<keyword evidence="8 11" id="KW-0067">ATP-binding</keyword>
<dbReference type="Pfam" id="PF12362">
    <property type="entry name" value="DUF3646"/>
    <property type="match status" value="1"/>
</dbReference>
<dbReference type="RefSeq" id="WP_226604530.1">
    <property type="nucleotide sequence ID" value="NZ_JAJAQI010000003.1"/>
</dbReference>